<accession>A0A840VGA3</accession>
<comment type="caution">
    <text evidence="2">The sequence shown here is derived from an EMBL/GenBank/DDBJ whole genome shotgun (WGS) entry which is preliminary data.</text>
</comment>
<dbReference type="InterPro" id="IPR054545">
    <property type="entry name" value="ApeI-like"/>
</dbReference>
<dbReference type="Proteomes" id="UP000553706">
    <property type="component" value="Unassembled WGS sequence"/>
</dbReference>
<name>A0A840VGA3_9PROT</name>
<evidence type="ECO:0000313" key="3">
    <source>
        <dbReference type="Proteomes" id="UP000553706"/>
    </source>
</evidence>
<feature type="domain" description="ApeI dehydratase-like" evidence="1">
    <location>
        <begin position="8"/>
        <end position="90"/>
    </location>
</feature>
<dbReference type="Gene3D" id="3.10.129.10">
    <property type="entry name" value="Hotdog Thioesterase"/>
    <property type="match status" value="1"/>
</dbReference>
<organism evidence="2 3">
    <name type="scientific">Acidocella aromatica</name>
    <dbReference type="NCBI Taxonomy" id="1303579"/>
    <lineage>
        <taxon>Bacteria</taxon>
        <taxon>Pseudomonadati</taxon>
        <taxon>Pseudomonadota</taxon>
        <taxon>Alphaproteobacteria</taxon>
        <taxon>Acetobacterales</taxon>
        <taxon>Acidocellaceae</taxon>
        <taxon>Acidocella</taxon>
    </lineage>
</organism>
<protein>
    <submittedName>
        <fullName evidence="2">3-hydroxymyristoyl/3-hydroxydecanoyl-(Acyl carrier protein) dehydratase</fullName>
    </submittedName>
</protein>
<evidence type="ECO:0000259" key="1">
    <source>
        <dbReference type="Pfam" id="PF22818"/>
    </source>
</evidence>
<sequence length="95" mass="9801">MTNWQTQALTIPANHPSAAGHFPGNPIIAGALLLDAALDAMGVTGGAVIRGAKFLRPVRPGTALELRWQPAGEKLLRFEYLAAGELAASGTVALA</sequence>
<gene>
    <name evidence="2" type="ORF">HNP71_002194</name>
</gene>
<dbReference type="EMBL" id="JACHFJ010000010">
    <property type="protein sequence ID" value="MBB5373927.1"/>
    <property type="molecule type" value="Genomic_DNA"/>
</dbReference>
<dbReference type="GO" id="GO:0016829">
    <property type="term" value="F:lyase activity"/>
    <property type="evidence" value="ECO:0007669"/>
    <property type="project" value="UniProtKB-KW"/>
</dbReference>
<reference evidence="2 3" key="1">
    <citation type="submission" date="2020-08" db="EMBL/GenBank/DDBJ databases">
        <title>Genomic Encyclopedia of Type Strains, Phase IV (KMG-IV): sequencing the most valuable type-strain genomes for metagenomic binning, comparative biology and taxonomic classification.</title>
        <authorList>
            <person name="Goeker M."/>
        </authorList>
    </citation>
    <scope>NUCLEOTIDE SEQUENCE [LARGE SCALE GENOMIC DNA]</scope>
    <source>
        <strain evidence="2 3">DSM 27026</strain>
    </source>
</reference>
<dbReference type="AlphaFoldDB" id="A0A840VGA3"/>
<dbReference type="InterPro" id="IPR029069">
    <property type="entry name" value="HotDog_dom_sf"/>
</dbReference>
<evidence type="ECO:0000313" key="2">
    <source>
        <dbReference type="EMBL" id="MBB5373927.1"/>
    </source>
</evidence>
<proteinExistence type="predicted"/>
<dbReference type="SUPFAM" id="SSF54637">
    <property type="entry name" value="Thioesterase/thiol ester dehydrase-isomerase"/>
    <property type="match status" value="1"/>
</dbReference>
<keyword evidence="3" id="KW-1185">Reference proteome</keyword>
<dbReference type="Pfam" id="PF22818">
    <property type="entry name" value="ApeI-like"/>
    <property type="match status" value="1"/>
</dbReference>
<dbReference type="RefSeq" id="WP_183266940.1">
    <property type="nucleotide sequence ID" value="NZ_JACHFJ010000010.1"/>
</dbReference>